<sequence>MSETEFEIRKGAYYDSVVLMRLQRDLAALPGVIDAGVVMATAANRELLSVNDLLPGSVNSSPDDLLIVVKADSKNSATNALGNVDELLSRRKSSGVSEDFRPHSLNAAVNQLPEANWVLVSVPGRYAASVAREALDFGKHVFLYSDNVSLEDEIALKKTAREKGLLVMGPDCGTAIINGIGLGFANRVRRGQIGLVGASGTGTQAVTSHVHALGGGISHAIGTGGRDLNADVNAITAHQALDLLKNDPGTKVIVLVSKPPSSEVATKLISAAQNANKPVVVYFIGYPAPARKIGYIHFAISLSEAADIAVELINSNLKLAGGDKLPNPNSYFRGLFSGGTLAYETLLGLQASLSPIYSNAPIYAHQTLKDPLKSESHTIIDLGDEYFMVGRLHPMLDNDLRIRRLKQEAADPEVGMILLDIVLGDGSHPDPTSELAPVIKDILRERTDLTILALVIGTDEDPQDIQLQIDRLEEANSVVFRSVTEVVEYISLIFSTHKSSQFPAIALDSLTQEFTAINVGLETFYESLKLQDAQAIHVEWRPPAGGDEKLASLLARMKN</sequence>
<evidence type="ECO:0000313" key="4">
    <source>
        <dbReference type="Proteomes" id="UP000614469"/>
    </source>
</evidence>
<proteinExistence type="predicted"/>
<comment type="caution">
    <text evidence="3">The sequence shown here is derived from an EMBL/GenBank/DDBJ whole genome shotgun (WGS) entry which is preliminary data.</text>
</comment>
<evidence type="ECO:0000259" key="1">
    <source>
        <dbReference type="Pfam" id="PF00549"/>
    </source>
</evidence>
<dbReference type="GO" id="GO:0006099">
    <property type="term" value="P:tricarboxylic acid cycle"/>
    <property type="evidence" value="ECO:0007669"/>
    <property type="project" value="TreeGrafter"/>
</dbReference>
<dbReference type="InterPro" id="IPR032875">
    <property type="entry name" value="Succ_CoA_lig_flav_dom"/>
</dbReference>
<dbReference type="PANTHER" id="PTHR11117:SF24">
    <property type="entry name" value="PROTEIN FDRA"/>
    <property type="match status" value="1"/>
</dbReference>
<feature type="domain" description="Succinyl-CoA synthetase-like flavodoxin" evidence="2">
    <location>
        <begin position="190"/>
        <end position="297"/>
    </location>
</feature>
<dbReference type="Gene3D" id="3.40.50.261">
    <property type="entry name" value="Succinyl-CoA synthetase domains"/>
    <property type="match status" value="2"/>
</dbReference>
<dbReference type="PANTHER" id="PTHR11117">
    <property type="entry name" value="SUCCINYL-COA LIGASE SUBUNIT ALPHA"/>
    <property type="match status" value="1"/>
</dbReference>
<dbReference type="SUPFAM" id="SSF51735">
    <property type="entry name" value="NAD(P)-binding Rossmann-fold domains"/>
    <property type="match status" value="1"/>
</dbReference>
<dbReference type="AlphaFoldDB" id="A0A8J6NM62"/>
<dbReference type="InterPro" id="IPR005811">
    <property type="entry name" value="SUCC_ACL_C"/>
</dbReference>
<gene>
    <name evidence="3" type="primary">fdrA</name>
    <name evidence="3" type="ORF">H8E29_13630</name>
</gene>
<evidence type="ECO:0000259" key="2">
    <source>
        <dbReference type="Pfam" id="PF13607"/>
    </source>
</evidence>
<dbReference type="GO" id="GO:0004775">
    <property type="term" value="F:succinate-CoA ligase (ADP-forming) activity"/>
    <property type="evidence" value="ECO:0007669"/>
    <property type="project" value="TreeGrafter"/>
</dbReference>
<evidence type="ECO:0000313" key="3">
    <source>
        <dbReference type="EMBL" id="MBC8336302.1"/>
    </source>
</evidence>
<protein>
    <submittedName>
        <fullName evidence="3">Acyl-CoA synthetase FdrA</fullName>
    </submittedName>
</protein>
<dbReference type="NCBIfam" id="NF004760">
    <property type="entry name" value="PRK06091.1"/>
    <property type="match status" value="1"/>
</dbReference>
<dbReference type="InterPro" id="IPR016102">
    <property type="entry name" value="Succinyl-CoA_synth-like"/>
</dbReference>
<organism evidence="3 4">
    <name type="scientific">Candidatus Desulfolinea nitratireducens</name>
    <dbReference type="NCBI Taxonomy" id="2841698"/>
    <lineage>
        <taxon>Bacteria</taxon>
        <taxon>Bacillati</taxon>
        <taxon>Chloroflexota</taxon>
        <taxon>Anaerolineae</taxon>
        <taxon>Anaerolineales</taxon>
        <taxon>Anaerolineales incertae sedis</taxon>
        <taxon>Candidatus Desulfolinea</taxon>
    </lineage>
</organism>
<dbReference type="Pfam" id="PF13607">
    <property type="entry name" value="Succ_CoA_lig"/>
    <property type="match status" value="1"/>
</dbReference>
<dbReference type="GO" id="GO:0004776">
    <property type="term" value="F:succinate-CoA ligase (GDP-forming) activity"/>
    <property type="evidence" value="ECO:0007669"/>
    <property type="project" value="TreeGrafter"/>
</dbReference>
<dbReference type="GO" id="GO:0005829">
    <property type="term" value="C:cytosol"/>
    <property type="evidence" value="ECO:0007669"/>
    <property type="project" value="TreeGrafter"/>
</dbReference>
<accession>A0A8J6NM62</accession>
<feature type="domain" description="ATP-citrate synthase/succinyl-CoA ligase C-terminal" evidence="1">
    <location>
        <begin position="335"/>
        <end position="484"/>
    </location>
</feature>
<dbReference type="EMBL" id="JACNJN010000152">
    <property type="protein sequence ID" value="MBC8336302.1"/>
    <property type="molecule type" value="Genomic_DNA"/>
</dbReference>
<reference evidence="3 4" key="1">
    <citation type="submission" date="2020-08" db="EMBL/GenBank/DDBJ databases">
        <title>Bridging the membrane lipid divide: bacteria of the FCB group superphylum have the potential to synthesize archaeal ether lipids.</title>
        <authorList>
            <person name="Villanueva L."/>
            <person name="Von Meijenfeldt F.A.B."/>
            <person name="Westbye A.B."/>
            <person name="Yadav S."/>
            <person name="Hopmans E.C."/>
            <person name="Dutilh B.E."/>
            <person name="Sinninghe Damste J.S."/>
        </authorList>
    </citation>
    <scope>NUCLEOTIDE SEQUENCE [LARGE SCALE GENOMIC DNA]</scope>
    <source>
        <strain evidence="3">NIOZ-UU36</strain>
    </source>
</reference>
<dbReference type="GO" id="GO:0009361">
    <property type="term" value="C:succinate-CoA ligase complex (ADP-forming)"/>
    <property type="evidence" value="ECO:0007669"/>
    <property type="project" value="TreeGrafter"/>
</dbReference>
<dbReference type="Proteomes" id="UP000614469">
    <property type="component" value="Unassembled WGS sequence"/>
</dbReference>
<dbReference type="Pfam" id="PF00549">
    <property type="entry name" value="Ligase_CoA"/>
    <property type="match status" value="1"/>
</dbReference>
<name>A0A8J6NM62_9CHLR</name>
<dbReference type="InterPro" id="IPR036291">
    <property type="entry name" value="NAD(P)-bd_dom_sf"/>
</dbReference>
<dbReference type="SUPFAM" id="SSF52210">
    <property type="entry name" value="Succinyl-CoA synthetase domains"/>
    <property type="match status" value="2"/>
</dbReference>
<dbReference type="Gene3D" id="3.40.50.720">
    <property type="entry name" value="NAD(P)-binding Rossmann-like Domain"/>
    <property type="match status" value="1"/>
</dbReference>